<feature type="compositionally biased region" description="Low complexity" evidence="1">
    <location>
        <begin position="18"/>
        <end position="32"/>
    </location>
</feature>
<dbReference type="Proteomes" id="UP000694864">
    <property type="component" value="Chromosome 20"/>
</dbReference>
<evidence type="ECO:0000313" key="2">
    <source>
        <dbReference type="Proteomes" id="UP000694864"/>
    </source>
</evidence>
<protein>
    <submittedName>
        <fullName evidence="3">WASH complex subunit CCDC53 homolog</fullName>
    </submittedName>
</protein>
<dbReference type="RefSeq" id="XP_010495751.1">
    <property type="nucleotide sequence ID" value="XM_010497449.1"/>
</dbReference>
<organism evidence="2 3">
    <name type="scientific">Camelina sativa</name>
    <name type="common">False flax</name>
    <name type="synonym">Myagrum sativum</name>
    <dbReference type="NCBI Taxonomy" id="90675"/>
    <lineage>
        <taxon>Eukaryota</taxon>
        <taxon>Viridiplantae</taxon>
        <taxon>Streptophyta</taxon>
        <taxon>Embryophyta</taxon>
        <taxon>Tracheophyta</taxon>
        <taxon>Spermatophyta</taxon>
        <taxon>Magnoliopsida</taxon>
        <taxon>eudicotyledons</taxon>
        <taxon>Gunneridae</taxon>
        <taxon>Pentapetalae</taxon>
        <taxon>rosids</taxon>
        <taxon>malvids</taxon>
        <taxon>Brassicales</taxon>
        <taxon>Brassicaceae</taxon>
        <taxon>Camelineae</taxon>
        <taxon>Camelina</taxon>
    </lineage>
</organism>
<keyword evidence="2" id="KW-1185">Reference proteome</keyword>
<feature type="region of interest" description="Disordered" evidence="1">
    <location>
        <begin position="1"/>
        <end position="153"/>
    </location>
</feature>
<gene>
    <name evidence="3" type="primary">LOC104772893</name>
</gene>
<evidence type="ECO:0000313" key="3">
    <source>
        <dbReference type="RefSeq" id="XP_010495751.1"/>
    </source>
</evidence>
<proteinExistence type="predicted"/>
<accession>A0ABM0Y5A2</accession>
<dbReference type="GeneID" id="104772893"/>
<reference evidence="3" key="2">
    <citation type="submission" date="2025-08" db="UniProtKB">
        <authorList>
            <consortium name="RefSeq"/>
        </authorList>
    </citation>
    <scope>IDENTIFICATION</scope>
    <source>
        <tissue evidence="3">Leaf</tissue>
    </source>
</reference>
<feature type="compositionally biased region" description="Polar residues" evidence="1">
    <location>
        <begin position="44"/>
        <end position="87"/>
    </location>
</feature>
<feature type="compositionally biased region" description="Basic and acidic residues" evidence="1">
    <location>
        <begin position="1"/>
        <end position="17"/>
    </location>
</feature>
<reference evidence="2" key="1">
    <citation type="journal article" date="2014" name="Nat. Commun.">
        <title>The emerging biofuel crop Camelina sativa retains a highly undifferentiated hexaploid genome structure.</title>
        <authorList>
            <person name="Kagale S."/>
            <person name="Koh C."/>
            <person name="Nixon J."/>
            <person name="Bollina V."/>
            <person name="Clarke W.E."/>
            <person name="Tuteja R."/>
            <person name="Spillane C."/>
            <person name="Robinson S.J."/>
            <person name="Links M.G."/>
            <person name="Clarke C."/>
            <person name="Higgins E.E."/>
            <person name="Huebert T."/>
            <person name="Sharpe A.G."/>
            <person name="Parkin I.A."/>
        </authorList>
    </citation>
    <scope>NUCLEOTIDE SEQUENCE [LARGE SCALE GENOMIC DNA]</scope>
    <source>
        <strain evidence="2">cv. DH55</strain>
    </source>
</reference>
<sequence>MLNRKSKEPSEKGKEHVVTSPTTTASVAADVAGCSNDPAKAPSILSNHNNNVTTSKNDPNQHSQNSSPVPMDKSSSPLPLSKTTVTNPFEVLANPASHTIPHPPPSSTISANPQPTPSPNPSTVSTSLLEPSNITHSLPVVSPPSMGETPHRS</sequence>
<evidence type="ECO:0000256" key="1">
    <source>
        <dbReference type="SAM" id="MobiDB-lite"/>
    </source>
</evidence>
<name>A0ABM0Y5A2_CAMSA</name>